<organism evidence="2 3">
    <name type="scientific">Sphingobacterium deserti</name>
    <dbReference type="NCBI Taxonomy" id="1229276"/>
    <lineage>
        <taxon>Bacteria</taxon>
        <taxon>Pseudomonadati</taxon>
        <taxon>Bacteroidota</taxon>
        <taxon>Sphingobacteriia</taxon>
        <taxon>Sphingobacteriales</taxon>
        <taxon>Sphingobacteriaceae</taxon>
        <taxon>Sphingobacterium</taxon>
    </lineage>
</organism>
<keyword evidence="1" id="KW-0472">Membrane</keyword>
<evidence type="ECO:0000256" key="1">
    <source>
        <dbReference type="SAM" id="Phobius"/>
    </source>
</evidence>
<dbReference type="EMBL" id="JJMU01000002">
    <property type="protein sequence ID" value="KGE15998.1"/>
    <property type="molecule type" value="Genomic_DNA"/>
</dbReference>
<reference evidence="2 3" key="2">
    <citation type="journal article" date="2015" name="PLoS ONE">
        <title>Whole-Genome Optical Mapping and Finished Genome Sequence of Sphingobacterium deserti sp. nov., a New Species Isolated from the Western Desert of China.</title>
        <authorList>
            <person name="Teng C."/>
            <person name="Zhou Z."/>
            <person name="Molnar I."/>
            <person name="Li X."/>
            <person name="Tang R."/>
            <person name="Chen M."/>
            <person name="Wang L."/>
            <person name="Su S."/>
            <person name="Zhang W."/>
            <person name="Lin M."/>
        </authorList>
    </citation>
    <scope>NUCLEOTIDE SEQUENCE [LARGE SCALE GENOMIC DNA]</scope>
    <source>
        <strain evidence="3">ACCC05744</strain>
    </source>
</reference>
<dbReference type="Proteomes" id="UP000031802">
    <property type="component" value="Unassembled WGS sequence"/>
</dbReference>
<evidence type="ECO:0000313" key="2">
    <source>
        <dbReference type="EMBL" id="KGE15998.1"/>
    </source>
</evidence>
<feature type="transmembrane region" description="Helical" evidence="1">
    <location>
        <begin position="7"/>
        <end position="26"/>
    </location>
</feature>
<keyword evidence="1" id="KW-1133">Transmembrane helix</keyword>
<comment type="caution">
    <text evidence="2">The sequence shown here is derived from an EMBL/GenBank/DDBJ whole genome shotgun (WGS) entry which is preliminary data.</text>
</comment>
<keyword evidence="3" id="KW-1185">Reference proteome</keyword>
<dbReference type="AlphaFoldDB" id="A0A0B8T5P3"/>
<accession>A0A0B8T5P3</accession>
<reference evidence="3" key="1">
    <citation type="submission" date="2014-04" db="EMBL/GenBank/DDBJ databases">
        <title>Whole-Genome optical mapping and complete genome sequence of Sphingobacterium deserti sp. nov., a new spaces isolated from desert in the west of China.</title>
        <authorList>
            <person name="Teng C."/>
            <person name="Zhou Z."/>
            <person name="Li X."/>
            <person name="Chen M."/>
            <person name="Lin M."/>
            <person name="Wang L."/>
            <person name="Su S."/>
            <person name="Zhang C."/>
            <person name="Zhang W."/>
        </authorList>
    </citation>
    <scope>NUCLEOTIDE SEQUENCE [LARGE SCALE GENOMIC DNA]</scope>
    <source>
        <strain evidence="3">ACCC05744</strain>
    </source>
</reference>
<keyword evidence="1" id="KW-0812">Transmembrane</keyword>
<gene>
    <name evidence="2" type="ORF">DI53_0113</name>
</gene>
<sequence length="36" mass="4293">MNFNTRFFNYFITFTSIVILLGELAYRLSKFIADLI</sequence>
<proteinExistence type="predicted"/>
<evidence type="ECO:0000313" key="3">
    <source>
        <dbReference type="Proteomes" id="UP000031802"/>
    </source>
</evidence>
<protein>
    <submittedName>
        <fullName evidence="2">Uncharacterized protein</fullName>
    </submittedName>
</protein>
<name>A0A0B8T5P3_9SPHI</name>